<dbReference type="GO" id="GO:0000974">
    <property type="term" value="C:Prp19 complex"/>
    <property type="evidence" value="ECO:0007669"/>
    <property type="project" value="InterPro"/>
</dbReference>
<evidence type="ECO:0000259" key="4">
    <source>
        <dbReference type="Pfam" id="PF11831"/>
    </source>
</evidence>
<dbReference type="GO" id="GO:0000981">
    <property type="term" value="F:DNA-binding transcription factor activity, RNA polymerase II-specific"/>
    <property type="evidence" value="ECO:0007669"/>
    <property type="project" value="TreeGrafter"/>
</dbReference>
<keyword evidence="2" id="KW-0539">Nucleus</keyword>
<feature type="compositionally biased region" description="Polar residues" evidence="3">
    <location>
        <begin position="100"/>
        <end position="110"/>
    </location>
</feature>
<evidence type="ECO:0000313" key="5">
    <source>
        <dbReference type="EMBL" id="VEL09191.1"/>
    </source>
</evidence>
<dbReference type="OrthoDB" id="1410009at2759"/>
<feature type="compositionally biased region" description="Polar residues" evidence="3">
    <location>
        <begin position="77"/>
        <end position="88"/>
    </location>
</feature>
<gene>
    <name evidence="5" type="ORF">PXEA_LOCUS2631</name>
</gene>
<dbReference type="GO" id="GO:0005681">
    <property type="term" value="C:spliceosomal complex"/>
    <property type="evidence" value="ECO:0007669"/>
    <property type="project" value="TreeGrafter"/>
</dbReference>
<feature type="region of interest" description="Disordered" evidence="3">
    <location>
        <begin position="73"/>
        <end position="149"/>
    </location>
</feature>
<dbReference type="PANTHER" id="PTHR45885:SF1">
    <property type="entry name" value="CELL DIVISION CYCLE 5-LIKE PROTEIN"/>
    <property type="match status" value="1"/>
</dbReference>
<dbReference type="EMBL" id="CAAALY010005716">
    <property type="protein sequence ID" value="VEL09191.1"/>
    <property type="molecule type" value="Genomic_DNA"/>
</dbReference>
<keyword evidence="6" id="KW-1185">Reference proteome</keyword>
<dbReference type="InterPro" id="IPR047242">
    <property type="entry name" value="CDC5L/Cef1"/>
</dbReference>
<dbReference type="AlphaFoldDB" id="A0A3S5CHN6"/>
<protein>
    <recommendedName>
        <fullName evidence="4">Pre-mRNA splicing factor component Cdc5p/Cef1 C-terminal domain-containing protein</fullName>
    </recommendedName>
</protein>
<proteinExistence type="predicted"/>
<dbReference type="GO" id="GO:0000977">
    <property type="term" value="F:RNA polymerase II transcription regulatory region sequence-specific DNA binding"/>
    <property type="evidence" value="ECO:0007669"/>
    <property type="project" value="TreeGrafter"/>
</dbReference>
<dbReference type="PANTHER" id="PTHR45885">
    <property type="entry name" value="CELL DIVISION CYCLE 5-LIKE PROTEIN"/>
    <property type="match status" value="1"/>
</dbReference>
<name>A0A3S5CHN6_9PLAT</name>
<reference evidence="5" key="1">
    <citation type="submission" date="2018-11" db="EMBL/GenBank/DDBJ databases">
        <authorList>
            <consortium name="Pathogen Informatics"/>
        </authorList>
    </citation>
    <scope>NUCLEOTIDE SEQUENCE</scope>
</reference>
<dbReference type="Proteomes" id="UP000784294">
    <property type="component" value="Unassembled WGS sequence"/>
</dbReference>
<evidence type="ECO:0000256" key="2">
    <source>
        <dbReference type="ARBA" id="ARBA00023242"/>
    </source>
</evidence>
<evidence type="ECO:0000256" key="1">
    <source>
        <dbReference type="ARBA" id="ARBA00023125"/>
    </source>
</evidence>
<feature type="compositionally biased region" description="Low complexity" evidence="3">
    <location>
        <begin position="126"/>
        <end position="140"/>
    </location>
</feature>
<comment type="caution">
    <text evidence="5">The sequence shown here is derived from an EMBL/GenBank/DDBJ whole genome shotgun (WGS) entry which is preliminary data.</text>
</comment>
<feature type="domain" description="Pre-mRNA splicing factor component Cdc5p/Cef1 C-terminal" evidence="4">
    <location>
        <begin position="124"/>
        <end position="329"/>
    </location>
</feature>
<dbReference type="Pfam" id="PF11831">
    <property type="entry name" value="Myb_Cef"/>
    <property type="match status" value="1"/>
</dbReference>
<organism evidence="5 6">
    <name type="scientific">Protopolystoma xenopodis</name>
    <dbReference type="NCBI Taxonomy" id="117903"/>
    <lineage>
        <taxon>Eukaryota</taxon>
        <taxon>Metazoa</taxon>
        <taxon>Spiralia</taxon>
        <taxon>Lophotrochozoa</taxon>
        <taxon>Platyhelminthes</taxon>
        <taxon>Monogenea</taxon>
        <taxon>Polyopisthocotylea</taxon>
        <taxon>Polystomatidea</taxon>
        <taxon>Polystomatidae</taxon>
        <taxon>Protopolystoma</taxon>
    </lineage>
</organism>
<keyword evidence="1" id="KW-0238">DNA-binding</keyword>
<evidence type="ECO:0000256" key="3">
    <source>
        <dbReference type="SAM" id="MobiDB-lite"/>
    </source>
</evidence>
<dbReference type="InterPro" id="IPR021786">
    <property type="entry name" value="Cdc5p/Cef1_C"/>
</dbReference>
<sequence length="330" mass="35256">MALEEANSVASAGDETTTTGLATQGLLTDYRLRGSETPGGFATPFSLEAQNILALQLVQTPLKGGENTQLVGDIDFSGTTPASQSVRGDSTLRRGGLPATPNTLLPTQATGGAMTPFQTPKDPLNTAATPGSHSSTPSGGVFTTGTPTPLRRDVLNINATDNALSTDLDVDADDDYLDSSEISSELSRRLNGPRSNHQHVAGGRGGGIVVNHQLRNHLANLPTPKNNFEIFMPDDEESTAEGDQVGQGEEEENAEVLLATGTSRCVADQAELDMLSSERVRAKDLEAWTCRSQTLQRNLPRPTRINHTVMRPIPQASDDKFELTDLQRVR</sequence>
<evidence type="ECO:0000313" key="6">
    <source>
        <dbReference type="Proteomes" id="UP000784294"/>
    </source>
</evidence>
<dbReference type="GO" id="GO:0000398">
    <property type="term" value="P:mRNA splicing, via spliceosome"/>
    <property type="evidence" value="ECO:0007669"/>
    <property type="project" value="InterPro"/>
</dbReference>
<accession>A0A3S5CHN6</accession>